<keyword evidence="2" id="KW-1185">Reference proteome</keyword>
<name>A0A9Q0MTU1_9DIPT</name>
<evidence type="ECO:0000313" key="1">
    <source>
        <dbReference type="EMBL" id="KAJ6636247.1"/>
    </source>
</evidence>
<organism evidence="1 2">
    <name type="scientific">Pseudolycoriella hygida</name>
    <dbReference type="NCBI Taxonomy" id="35572"/>
    <lineage>
        <taxon>Eukaryota</taxon>
        <taxon>Metazoa</taxon>
        <taxon>Ecdysozoa</taxon>
        <taxon>Arthropoda</taxon>
        <taxon>Hexapoda</taxon>
        <taxon>Insecta</taxon>
        <taxon>Pterygota</taxon>
        <taxon>Neoptera</taxon>
        <taxon>Endopterygota</taxon>
        <taxon>Diptera</taxon>
        <taxon>Nematocera</taxon>
        <taxon>Sciaroidea</taxon>
        <taxon>Sciaridae</taxon>
        <taxon>Pseudolycoriella</taxon>
    </lineage>
</organism>
<gene>
    <name evidence="1" type="ORF">Bhyg_14835</name>
</gene>
<dbReference type="EMBL" id="WJQU01000004">
    <property type="protein sequence ID" value="KAJ6636247.1"/>
    <property type="molecule type" value="Genomic_DNA"/>
</dbReference>
<proteinExistence type="predicted"/>
<evidence type="ECO:0000313" key="2">
    <source>
        <dbReference type="Proteomes" id="UP001151699"/>
    </source>
</evidence>
<accession>A0A9Q0MTU1</accession>
<reference evidence="1" key="1">
    <citation type="submission" date="2022-07" db="EMBL/GenBank/DDBJ databases">
        <authorList>
            <person name="Trinca V."/>
            <person name="Uliana J.V.C."/>
            <person name="Torres T.T."/>
            <person name="Ward R.J."/>
            <person name="Monesi N."/>
        </authorList>
    </citation>
    <scope>NUCLEOTIDE SEQUENCE</scope>
    <source>
        <strain evidence="1">HSMRA1968</strain>
        <tissue evidence="1">Whole embryos</tissue>
    </source>
</reference>
<comment type="caution">
    <text evidence="1">The sequence shown here is derived from an EMBL/GenBank/DDBJ whole genome shotgun (WGS) entry which is preliminary data.</text>
</comment>
<sequence length="57" mass="6591">MELVNPFSSKFHRKCHMFALVNKVLEMKPEEEDSFVLASDYLNCTSLNQNSLIVDKV</sequence>
<dbReference type="Proteomes" id="UP001151699">
    <property type="component" value="Chromosome C"/>
</dbReference>
<dbReference type="AlphaFoldDB" id="A0A9Q0MTU1"/>
<protein>
    <submittedName>
        <fullName evidence="1">Uncharacterized protein</fullName>
    </submittedName>
</protein>